<proteinExistence type="predicted"/>
<feature type="compositionally biased region" description="Polar residues" evidence="1">
    <location>
        <begin position="32"/>
        <end position="42"/>
    </location>
</feature>
<organism evidence="2">
    <name type="scientific">Tetraselmis sp. GSL018</name>
    <dbReference type="NCBI Taxonomy" id="582737"/>
    <lineage>
        <taxon>Eukaryota</taxon>
        <taxon>Viridiplantae</taxon>
        <taxon>Chlorophyta</taxon>
        <taxon>core chlorophytes</taxon>
        <taxon>Chlorodendrophyceae</taxon>
        <taxon>Chlorodendrales</taxon>
        <taxon>Chlorodendraceae</taxon>
        <taxon>Tetraselmis</taxon>
    </lineage>
</organism>
<gene>
    <name evidence="2" type="ORF">TSPGSL018_22727</name>
</gene>
<reference evidence="2" key="1">
    <citation type="submission" date="2014-05" db="EMBL/GenBank/DDBJ databases">
        <title>The transcriptome of the halophilic microalga Tetraselmis sp. GSL018 isolated from the Great Salt Lake, Utah.</title>
        <authorList>
            <person name="Jinkerson R.E."/>
            <person name="D'Adamo S."/>
            <person name="Posewitz M.C."/>
        </authorList>
    </citation>
    <scope>NUCLEOTIDE SEQUENCE</scope>
    <source>
        <strain evidence="2">GSL018</strain>
    </source>
</reference>
<evidence type="ECO:0000256" key="1">
    <source>
        <dbReference type="SAM" id="MobiDB-lite"/>
    </source>
</evidence>
<feature type="non-terminal residue" evidence="2">
    <location>
        <position position="1"/>
    </location>
</feature>
<sequence>LRDTVAGPEPGGRGGAGGGDMARRTWSPLAAKQTNAARTSQLRSRKVGGERGDCHRGMQKWVAKQVPRRKKGGGGDSLPAHLSWCLTTSA</sequence>
<evidence type="ECO:0000313" key="2">
    <source>
        <dbReference type="EMBL" id="JAC62649.1"/>
    </source>
</evidence>
<feature type="compositionally biased region" description="Gly residues" evidence="1">
    <location>
        <begin position="9"/>
        <end position="20"/>
    </location>
</feature>
<dbReference type="AlphaFoldDB" id="A0A061QW24"/>
<feature type="non-terminal residue" evidence="2">
    <location>
        <position position="90"/>
    </location>
</feature>
<feature type="compositionally biased region" description="Basic and acidic residues" evidence="1">
    <location>
        <begin position="47"/>
        <end position="56"/>
    </location>
</feature>
<name>A0A061QW24_9CHLO</name>
<feature type="region of interest" description="Disordered" evidence="1">
    <location>
        <begin position="1"/>
        <end position="90"/>
    </location>
</feature>
<accession>A0A061QW24</accession>
<dbReference type="EMBL" id="GBEZ01024330">
    <property type="protein sequence ID" value="JAC62649.1"/>
    <property type="molecule type" value="Transcribed_RNA"/>
</dbReference>
<protein>
    <submittedName>
        <fullName evidence="2">Uncharacterized protein</fullName>
    </submittedName>
</protein>